<dbReference type="Proteomes" id="UP000078543">
    <property type="component" value="Unassembled WGS sequence"/>
</dbReference>
<dbReference type="AlphaFoldDB" id="A0A178MGM3"/>
<dbReference type="Pfam" id="PF13707">
    <property type="entry name" value="RloB"/>
    <property type="match status" value="1"/>
</dbReference>
<evidence type="ECO:0008006" key="3">
    <source>
        <dbReference type="Google" id="ProtNLM"/>
    </source>
</evidence>
<protein>
    <recommendedName>
        <fullName evidence="3">RloB-like protein</fullName>
    </recommendedName>
</protein>
<dbReference type="STRING" id="1437059.A6A05_03140"/>
<dbReference type="EMBL" id="LWQU01000163">
    <property type="protein sequence ID" value="OAN47839.1"/>
    <property type="molecule type" value="Genomic_DNA"/>
</dbReference>
<proteinExistence type="predicted"/>
<dbReference type="OrthoDB" id="9796523at2"/>
<dbReference type="InterPro" id="IPR025591">
    <property type="entry name" value="RloB"/>
</dbReference>
<evidence type="ECO:0000313" key="1">
    <source>
        <dbReference type="EMBL" id="OAN47839.1"/>
    </source>
</evidence>
<accession>A0A178MGM3</accession>
<keyword evidence="2" id="KW-1185">Reference proteome</keyword>
<reference evidence="1 2" key="1">
    <citation type="submission" date="2016-04" db="EMBL/GenBank/DDBJ databases">
        <title>Draft genome sequence of freshwater magnetotactic bacteria Magnetospirillum marisnigri SP-1 and Magnetospirillum moscoviense BB-1.</title>
        <authorList>
            <person name="Koziaeva V."/>
            <person name="Dziuba M.V."/>
            <person name="Ivanov T.M."/>
            <person name="Kuznetsov B."/>
            <person name="Grouzdev D.S."/>
        </authorList>
    </citation>
    <scope>NUCLEOTIDE SEQUENCE [LARGE SCALE GENOMIC DNA]</scope>
    <source>
        <strain evidence="1 2">BB-1</strain>
    </source>
</reference>
<comment type="caution">
    <text evidence="1">The sequence shown here is derived from an EMBL/GenBank/DDBJ whole genome shotgun (WGS) entry which is preliminary data.</text>
</comment>
<gene>
    <name evidence="1" type="ORF">A6A05_03140</name>
</gene>
<organism evidence="1 2">
    <name type="scientific">Magnetospirillum moscoviense</name>
    <dbReference type="NCBI Taxonomy" id="1437059"/>
    <lineage>
        <taxon>Bacteria</taxon>
        <taxon>Pseudomonadati</taxon>
        <taxon>Pseudomonadota</taxon>
        <taxon>Alphaproteobacteria</taxon>
        <taxon>Rhodospirillales</taxon>
        <taxon>Rhodospirillaceae</taxon>
        <taxon>Magnetospirillum</taxon>
    </lineage>
</organism>
<sequence length="212" mass="24183">MVRRLPDLRRKPPSRDPKRVFILFCEGKNTEPAYFKALERHCDCVVLDIQVIRAAGTPLTIAERASAEVRARHTDKGSFQPGDQIWAVFDRDDHPYFDQALKLCEKAKVGIARSTPCFEVWLILHYQDFHRPDGRHAVQRHLAALSPEYDAKSGKLPDCASLMKSLDVAERRAETQLQARETERTPFGPPSTTVHLLTRAIRRSASLDKKKK</sequence>
<name>A0A178MGM3_9PROT</name>
<evidence type="ECO:0000313" key="2">
    <source>
        <dbReference type="Proteomes" id="UP000078543"/>
    </source>
</evidence>